<dbReference type="EMBL" id="NPHW01005207">
    <property type="protein sequence ID" value="OXV07003.1"/>
    <property type="molecule type" value="Genomic_DNA"/>
</dbReference>
<dbReference type="InterPro" id="IPR034660">
    <property type="entry name" value="DinB/YfiT-like"/>
</dbReference>
<accession>A0A232LS68</accession>
<dbReference type="InterPro" id="IPR018531">
    <property type="entry name" value="DUF1993"/>
</dbReference>
<sequence>MPVPLYEISVPIFIRGLNALSHILAEAEKYAKEKDIPISEFIEARLYPDMLPLTFQIQTCSDISKSAIVRVAGTEPVVMEDNESTIEQLQERIAKTIGILKSVKPEDLEGKEDKEVIVKSKTVELKFIGRNYFQHHSLPNFLFHVTTAYAILRSKGVPLGKRDYLKSFYPGIPI</sequence>
<name>A0A232LS68_9EURO</name>
<protein>
    <recommendedName>
        <fullName evidence="3">DUF1993 domain-containing protein</fullName>
    </recommendedName>
</protein>
<dbReference type="Gene3D" id="1.20.120.450">
    <property type="entry name" value="dinb family like domain"/>
    <property type="match status" value="1"/>
</dbReference>
<evidence type="ECO:0008006" key="3">
    <source>
        <dbReference type="Google" id="ProtNLM"/>
    </source>
</evidence>
<evidence type="ECO:0000313" key="2">
    <source>
        <dbReference type="Proteomes" id="UP000243515"/>
    </source>
</evidence>
<dbReference type="SUPFAM" id="SSF109854">
    <property type="entry name" value="DinB/YfiT-like putative metalloenzymes"/>
    <property type="match status" value="1"/>
</dbReference>
<dbReference type="OrthoDB" id="3724345at2759"/>
<dbReference type="Pfam" id="PF09351">
    <property type="entry name" value="DUF1993"/>
    <property type="match status" value="1"/>
</dbReference>
<dbReference type="AlphaFoldDB" id="A0A232LS68"/>
<organism evidence="1 2">
    <name type="scientific">Elaphomyces granulatus</name>
    <dbReference type="NCBI Taxonomy" id="519963"/>
    <lineage>
        <taxon>Eukaryota</taxon>
        <taxon>Fungi</taxon>
        <taxon>Dikarya</taxon>
        <taxon>Ascomycota</taxon>
        <taxon>Pezizomycotina</taxon>
        <taxon>Eurotiomycetes</taxon>
        <taxon>Eurotiomycetidae</taxon>
        <taxon>Eurotiales</taxon>
        <taxon>Elaphomycetaceae</taxon>
        <taxon>Elaphomyces</taxon>
    </lineage>
</organism>
<gene>
    <name evidence="1" type="ORF">Egran_05231</name>
</gene>
<dbReference type="PANTHER" id="PTHR36922">
    <property type="entry name" value="BLL2446 PROTEIN"/>
    <property type="match status" value="1"/>
</dbReference>
<dbReference type="Proteomes" id="UP000243515">
    <property type="component" value="Unassembled WGS sequence"/>
</dbReference>
<keyword evidence="2" id="KW-1185">Reference proteome</keyword>
<comment type="caution">
    <text evidence="1">The sequence shown here is derived from an EMBL/GenBank/DDBJ whole genome shotgun (WGS) entry which is preliminary data.</text>
</comment>
<evidence type="ECO:0000313" key="1">
    <source>
        <dbReference type="EMBL" id="OXV07003.1"/>
    </source>
</evidence>
<dbReference type="PANTHER" id="PTHR36922:SF1">
    <property type="entry name" value="DUF1993 DOMAIN-CONTAINING PROTEIN"/>
    <property type="match status" value="1"/>
</dbReference>
<reference evidence="1 2" key="1">
    <citation type="journal article" date="2015" name="Environ. Microbiol.">
        <title>Metagenome sequence of Elaphomyces granulatus from sporocarp tissue reveals Ascomycota ectomycorrhizal fingerprints of genome expansion and a Proteobacteria-rich microbiome.</title>
        <authorList>
            <person name="Quandt C.A."/>
            <person name="Kohler A."/>
            <person name="Hesse C.N."/>
            <person name="Sharpton T.J."/>
            <person name="Martin F."/>
            <person name="Spatafora J.W."/>
        </authorList>
    </citation>
    <scope>NUCLEOTIDE SEQUENCE [LARGE SCALE GENOMIC DNA]</scope>
    <source>
        <strain evidence="1 2">OSC145934</strain>
    </source>
</reference>
<proteinExistence type="predicted"/>